<reference evidence="8 9" key="1">
    <citation type="submission" date="2016-02" db="EMBL/GenBank/DDBJ databases">
        <title>Comparison of Clostridium stercorarium subspecies using comparative genomics and transcriptomics.</title>
        <authorList>
            <person name="Schellenberg J."/>
            <person name="Thallinger G."/>
            <person name="Levin D.B."/>
            <person name="Zhang X."/>
            <person name="Alvare G."/>
            <person name="Fristensky B."/>
            <person name="Sparling R."/>
        </authorList>
    </citation>
    <scope>NUCLEOTIDE SEQUENCE [LARGE SCALE GENOMIC DNA]</scope>
    <source>
        <strain evidence="8 9">DSM 2910</strain>
    </source>
</reference>
<name>A0A1B1YBL0_THEST</name>
<dbReference type="Gene3D" id="1.20.140.160">
    <property type="match status" value="1"/>
</dbReference>
<dbReference type="SUPFAM" id="SSF88946">
    <property type="entry name" value="Sigma2 domain of RNA polymerase sigma factors"/>
    <property type="match status" value="1"/>
</dbReference>
<evidence type="ECO:0000259" key="6">
    <source>
        <dbReference type="PROSITE" id="PS00715"/>
    </source>
</evidence>
<keyword evidence="3 5" id="KW-0238">DNA-binding</keyword>
<dbReference type="NCBIfam" id="NF005413">
    <property type="entry name" value="PRK06986.1"/>
    <property type="match status" value="1"/>
</dbReference>
<organism evidence="8 9">
    <name type="scientific">Thermoclostridium stercorarium subsp. thermolacticum DSM 2910</name>
    <dbReference type="NCBI Taxonomy" id="1121336"/>
    <lineage>
        <taxon>Bacteria</taxon>
        <taxon>Bacillati</taxon>
        <taxon>Bacillota</taxon>
        <taxon>Clostridia</taxon>
        <taxon>Eubacteriales</taxon>
        <taxon>Oscillospiraceae</taxon>
        <taxon>Thermoclostridium</taxon>
    </lineage>
</organism>
<evidence type="ECO:0000256" key="4">
    <source>
        <dbReference type="ARBA" id="ARBA00023163"/>
    </source>
</evidence>
<dbReference type="EMBL" id="CP014672">
    <property type="protein sequence ID" value="ANW98144.1"/>
    <property type="molecule type" value="Genomic_DNA"/>
</dbReference>
<dbReference type="NCBIfam" id="TIGR02479">
    <property type="entry name" value="FliA_WhiG"/>
    <property type="match status" value="1"/>
</dbReference>
<dbReference type="PIRSF" id="PIRSF000770">
    <property type="entry name" value="RNA_pol_sigma-SigE/K"/>
    <property type="match status" value="1"/>
</dbReference>
<dbReference type="RefSeq" id="WP_015358422.1">
    <property type="nucleotide sequence ID" value="NZ_CP014672.1"/>
</dbReference>
<dbReference type="NCBIfam" id="TIGR02937">
    <property type="entry name" value="sigma70-ECF"/>
    <property type="match status" value="1"/>
</dbReference>
<dbReference type="Pfam" id="PF04542">
    <property type="entry name" value="Sigma70_r2"/>
    <property type="match status" value="1"/>
</dbReference>
<dbReference type="InterPro" id="IPR007627">
    <property type="entry name" value="RNA_pol_sigma70_r2"/>
</dbReference>
<dbReference type="InterPro" id="IPR007630">
    <property type="entry name" value="RNA_pol_sigma70_r4"/>
</dbReference>
<comment type="similarity">
    <text evidence="5">Belongs to the sigma-70 factor family.</text>
</comment>
<dbReference type="OrthoDB" id="9799825at2"/>
<dbReference type="InterPro" id="IPR000943">
    <property type="entry name" value="RNA_pol_sigma70"/>
</dbReference>
<dbReference type="InterPro" id="IPR013324">
    <property type="entry name" value="RNA_pol_sigma_r3/r4-like"/>
</dbReference>
<dbReference type="SUPFAM" id="SSF88659">
    <property type="entry name" value="Sigma3 and sigma4 domains of RNA polymerase sigma factors"/>
    <property type="match status" value="2"/>
</dbReference>
<dbReference type="InterPro" id="IPR012845">
    <property type="entry name" value="RNA_pol_sigma_FliA_WhiG"/>
</dbReference>
<dbReference type="InterPro" id="IPR014284">
    <property type="entry name" value="RNA_pol_sigma-70_dom"/>
</dbReference>
<keyword evidence="4 5" id="KW-0804">Transcription</keyword>
<feature type="domain" description="RNA polymerase sigma-70" evidence="7">
    <location>
        <begin position="218"/>
        <end position="244"/>
    </location>
</feature>
<dbReference type="Gene3D" id="1.10.1740.10">
    <property type="match status" value="1"/>
</dbReference>
<evidence type="ECO:0000313" key="9">
    <source>
        <dbReference type="Proteomes" id="UP000092971"/>
    </source>
</evidence>
<dbReference type="GO" id="GO:0003899">
    <property type="term" value="F:DNA-directed RNA polymerase activity"/>
    <property type="evidence" value="ECO:0007669"/>
    <property type="project" value="InterPro"/>
</dbReference>
<dbReference type="PANTHER" id="PTHR30385:SF7">
    <property type="entry name" value="RNA POLYMERASE SIGMA FACTOR FLIA"/>
    <property type="match status" value="1"/>
</dbReference>
<dbReference type="GO" id="GO:0016987">
    <property type="term" value="F:sigma factor activity"/>
    <property type="evidence" value="ECO:0007669"/>
    <property type="project" value="UniProtKB-KW"/>
</dbReference>
<evidence type="ECO:0000256" key="5">
    <source>
        <dbReference type="RuleBase" id="RU362124"/>
    </source>
</evidence>
<dbReference type="Pfam" id="PF04545">
    <property type="entry name" value="Sigma70_r4"/>
    <property type="match status" value="1"/>
</dbReference>
<dbReference type="Pfam" id="PF04539">
    <property type="entry name" value="Sigma70_r3"/>
    <property type="match status" value="1"/>
</dbReference>
<evidence type="ECO:0000313" key="8">
    <source>
        <dbReference type="EMBL" id="ANW98144.1"/>
    </source>
</evidence>
<dbReference type="GO" id="GO:0003677">
    <property type="term" value="F:DNA binding"/>
    <property type="evidence" value="ECO:0007669"/>
    <property type="project" value="UniProtKB-KW"/>
</dbReference>
<evidence type="ECO:0000256" key="1">
    <source>
        <dbReference type="ARBA" id="ARBA00023015"/>
    </source>
</evidence>
<proteinExistence type="inferred from homology"/>
<keyword evidence="2 5" id="KW-0731">Sigma factor</keyword>
<evidence type="ECO:0000256" key="2">
    <source>
        <dbReference type="ARBA" id="ARBA00023082"/>
    </source>
</evidence>
<dbReference type="InterPro" id="IPR007624">
    <property type="entry name" value="RNA_pol_sigma70_r3"/>
</dbReference>
<dbReference type="PROSITE" id="PS00716">
    <property type="entry name" value="SIGMA70_2"/>
    <property type="match status" value="1"/>
</dbReference>
<sequence length="258" mass="29983">MSSANQQRQQELWKKYYETRDPSIKQQLILEYTDIIKYVAGRLSIYFGSNVEYDDLVSYGIFGLIDAIDKFDINKGVKFETYASLRIRGAIIDSIRELDWAPRSLRKKSKDLEKVYAELENELGHAATDEQVASRMGISVEELNKTLQEVNMSTMISLEDYLEQNYETGLDAINENEDILPEKRIELMELKDILADSINKLPEKERMVVSLYYFEELTLKEISAIMKVSESRISQLHTKAILRMRAKLERQKYLLLGS</sequence>
<dbReference type="PANTHER" id="PTHR30385">
    <property type="entry name" value="SIGMA FACTOR F FLAGELLAR"/>
    <property type="match status" value="1"/>
</dbReference>
<dbReference type="AlphaFoldDB" id="A0A1B1YBL0"/>
<keyword evidence="1 5" id="KW-0805">Transcription regulation</keyword>
<evidence type="ECO:0000259" key="7">
    <source>
        <dbReference type="PROSITE" id="PS00716"/>
    </source>
</evidence>
<feature type="domain" description="RNA polymerase sigma-70" evidence="6">
    <location>
        <begin position="55"/>
        <end position="68"/>
    </location>
</feature>
<gene>
    <name evidence="8" type="ORF">CSTERTH_03350</name>
</gene>
<dbReference type="GO" id="GO:0006352">
    <property type="term" value="P:DNA-templated transcription initiation"/>
    <property type="evidence" value="ECO:0007669"/>
    <property type="project" value="InterPro"/>
</dbReference>
<dbReference type="CDD" id="cd06171">
    <property type="entry name" value="Sigma70_r4"/>
    <property type="match status" value="1"/>
</dbReference>
<protein>
    <recommendedName>
        <fullName evidence="5">RNA polymerase sigma factor</fullName>
    </recommendedName>
</protein>
<comment type="function">
    <text evidence="5">Sigma factors are initiation factors that promote the attachment of RNA polymerase to specific initiation sites and are then released.</text>
</comment>
<dbReference type="InterPro" id="IPR013325">
    <property type="entry name" value="RNA_pol_sigma_r2"/>
</dbReference>
<dbReference type="PRINTS" id="PR00046">
    <property type="entry name" value="SIGMA70FCT"/>
</dbReference>
<dbReference type="PROSITE" id="PS00715">
    <property type="entry name" value="SIGMA70_1"/>
    <property type="match status" value="1"/>
</dbReference>
<dbReference type="Proteomes" id="UP000092971">
    <property type="component" value="Chromosome"/>
</dbReference>
<accession>A0A1B1YBL0</accession>
<evidence type="ECO:0000256" key="3">
    <source>
        <dbReference type="ARBA" id="ARBA00023125"/>
    </source>
</evidence>